<dbReference type="Proteomes" id="UP000887579">
    <property type="component" value="Unplaced"/>
</dbReference>
<organism evidence="1 2">
    <name type="scientific">Panagrolaimus sp. ES5</name>
    <dbReference type="NCBI Taxonomy" id="591445"/>
    <lineage>
        <taxon>Eukaryota</taxon>
        <taxon>Metazoa</taxon>
        <taxon>Ecdysozoa</taxon>
        <taxon>Nematoda</taxon>
        <taxon>Chromadorea</taxon>
        <taxon>Rhabditida</taxon>
        <taxon>Tylenchina</taxon>
        <taxon>Panagrolaimomorpha</taxon>
        <taxon>Panagrolaimoidea</taxon>
        <taxon>Panagrolaimidae</taxon>
        <taxon>Panagrolaimus</taxon>
    </lineage>
</organism>
<accession>A0AC34G9C8</accession>
<proteinExistence type="predicted"/>
<reference evidence="2" key="1">
    <citation type="submission" date="2022-11" db="UniProtKB">
        <authorList>
            <consortium name="WormBaseParasite"/>
        </authorList>
    </citation>
    <scope>IDENTIFICATION</scope>
</reference>
<protein>
    <submittedName>
        <fullName evidence="2">PAZ domain-containing protein</fullName>
    </submittedName>
</protein>
<sequence length="479" mass="55719">MAEQKQNTCISTQYKIHVKPESMAYQYGLEIIFYPSAVGRRPKTLTKGGDALQKARCRHLLNNSDRLRNIIYAYDGQACLWTADRISEESVENVKSDEFMNGSLGEDGNIAIHFQYIRQINLSDLSNYVQHINDAKEDRALRNVLEMIPSQDALERQQYSAIYNGVLCEIAEIQFLWGFVFRNGNSKGVHIINSQNGPQPALAINSVKKIFYPSGANFLNVLRHFMGRNMNYDEAETVFRGIKLQVRYNPGRILKFHRFSDRPLREITFMDEKERERGVEEYLFEKYNVTLRYPYFKAALMNNDEAAFPLEQLIIVPDQQVPDNRLPEKLRQKALRINRLKPDERYVAIVEQFTHLQLNNATTHAFGIQIDNRMLQGIFNRLQNIPIIAANGQRLYPDKCGSFKFERCKFLKNANVRRIIVLSADKKTSMSCVGKVIDKWRGKGAILPEPEYKTRIYKMFLYPLQKKAFFKINLRPFFP</sequence>
<evidence type="ECO:0000313" key="1">
    <source>
        <dbReference type="Proteomes" id="UP000887579"/>
    </source>
</evidence>
<name>A0AC34G9C8_9BILA</name>
<evidence type="ECO:0000313" key="2">
    <source>
        <dbReference type="WBParaSite" id="ES5_v2.g26287.t1"/>
    </source>
</evidence>
<dbReference type="WBParaSite" id="ES5_v2.g26287.t1">
    <property type="protein sequence ID" value="ES5_v2.g26287.t1"/>
    <property type="gene ID" value="ES5_v2.g26287"/>
</dbReference>